<accession>A0A8J7RP15</accession>
<evidence type="ECO:0000256" key="3">
    <source>
        <dbReference type="ARBA" id="ARBA00022448"/>
    </source>
</evidence>
<dbReference type="PANTHER" id="PTHR30026:SF20">
    <property type="entry name" value="OUTER MEMBRANE PROTEIN TOLC"/>
    <property type="match status" value="1"/>
</dbReference>
<keyword evidence="4" id="KW-1134">Transmembrane beta strand</keyword>
<dbReference type="GO" id="GO:0015562">
    <property type="term" value="F:efflux transmembrane transporter activity"/>
    <property type="evidence" value="ECO:0007669"/>
    <property type="project" value="InterPro"/>
</dbReference>
<dbReference type="GO" id="GO:0009279">
    <property type="term" value="C:cell outer membrane"/>
    <property type="evidence" value="ECO:0007669"/>
    <property type="project" value="UniProtKB-SubCell"/>
</dbReference>
<organism evidence="10 11">
    <name type="scientific">Natronogracilivirga saccharolytica</name>
    <dbReference type="NCBI Taxonomy" id="2812953"/>
    <lineage>
        <taxon>Bacteria</taxon>
        <taxon>Pseudomonadati</taxon>
        <taxon>Balneolota</taxon>
        <taxon>Balneolia</taxon>
        <taxon>Balneolales</taxon>
        <taxon>Cyclonatronaceae</taxon>
        <taxon>Natronogracilivirga</taxon>
    </lineage>
</organism>
<keyword evidence="11" id="KW-1185">Reference proteome</keyword>
<dbReference type="EMBL" id="JAFIDN010000001">
    <property type="protein sequence ID" value="MBP3191219.1"/>
    <property type="molecule type" value="Genomic_DNA"/>
</dbReference>
<dbReference type="GO" id="GO:1990281">
    <property type="term" value="C:efflux pump complex"/>
    <property type="evidence" value="ECO:0007669"/>
    <property type="project" value="TreeGrafter"/>
</dbReference>
<protein>
    <submittedName>
        <fullName evidence="10">TolC family protein</fullName>
    </submittedName>
</protein>
<evidence type="ECO:0000256" key="9">
    <source>
        <dbReference type="SAM" id="SignalP"/>
    </source>
</evidence>
<comment type="similarity">
    <text evidence="2">Belongs to the outer membrane factor (OMF) (TC 1.B.17) family.</text>
</comment>
<feature type="signal peptide" evidence="9">
    <location>
        <begin position="1"/>
        <end position="21"/>
    </location>
</feature>
<dbReference type="GO" id="GO:0015288">
    <property type="term" value="F:porin activity"/>
    <property type="evidence" value="ECO:0007669"/>
    <property type="project" value="TreeGrafter"/>
</dbReference>
<gene>
    <name evidence="10" type="ORF">NATSA_00940</name>
</gene>
<keyword evidence="8" id="KW-0175">Coiled coil</keyword>
<dbReference type="PANTHER" id="PTHR30026">
    <property type="entry name" value="OUTER MEMBRANE PROTEIN TOLC"/>
    <property type="match status" value="1"/>
</dbReference>
<evidence type="ECO:0000256" key="6">
    <source>
        <dbReference type="ARBA" id="ARBA00023136"/>
    </source>
</evidence>
<evidence type="ECO:0000256" key="1">
    <source>
        <dbReference type="ARBA" id="ARBA00004442"/>
    </source>
</evidence>
<keyword evidence="3" id="KW-0813">Transport</keyword>
<evidence type="ECO:0000256" key="4">
    <source>
        <dbReference type="ARBA" id="ARBA00022452"/>
    </source>
</evidence>
<comment type="caution">
    <text evidence="10">The sequence shown here is derived from an EMBL/GenBank/DDBJ whole genome shotgun (WGS) entry which is preliminary data.</text>
</comment>
<keyword evidence="9" id="KW-0732">Signal</keyword>
<evidence type="ECO:0000256" key="8">
    <source>
        <dbReference type="SAM" id="Coils"/>
    </source>
</evidence>
<dbReference type="SUPFAM" id="SSF56954">
    <property type="entry name" value="Outer membrane efflux proteins (OEP)"/>
    <property type="match status" value="1"/>
</dbReference>
<keyword evidence="5" id="KW-0812">Transmembrane</keyword>
<dbReference type="InterPro" id="IPR051906">
    <property type="entry name" value="TolC-like"/>
</dbReference>
<proteinExistence type="inferred from homology"/>
<evidence type="ECO:0000313" key="10">
    <source>
        <dbReference type="EMBL" id="MBP3191219.1"/>
    </source>
</evidence>
<sequence length="457" mass="51721">MKTLSAIVTILLILTFSSAEAQEVRSITLEEAIEIAVENNIELKLSKSNIERSESDYRSQRADFLPNLNASVGGTRTIGRQFEQVSGQFDDFTTNTLSGNISTSVVLFDGMRNINELRSARVGKESAEQRFERTKEGIIFDAAARFLDVLLSVELLEIEQENLEASRKQLEQVEAQVDVGMRPVVDKYSQESVVASNELSVIQTENALNLNKLRLARLLQLDPLGEYDFVAPGIQEEELVVEDYDLSELISVALENRRDFRASELDVQQARYALSISRGARIPELSLSGSVSTAYRDQQRDPATDDILPFSDQFFDGNINRSLSFDVSIPIFNRRQTSNQIQQSQIDFRDAELQLEDLRQEVFLELQQAYNDYIGYAKELEATESALIAAEKAYETEQERYNVGNATLIELTNANNEFIQASSNRIQAMYQFIFQEKVLDYFLGRLTMDVEIDALAE</sequence>
<feature type="chain" id="PRO_5035212651" evidence="9">
    <location>
        <begin position="22"/>
        <end position="457"/>
    </location>
</feature>
<evidence type="ECO:0000256" key="5">
    <source>
        <dbReference type="ARBA" id="ARBA00022692"/>
    </source>
</evidence>
<reference evidence="10" key="1">
    <citation type="submission" date="2021-02" db="EMBL/GenBank/DDBJ databases">
        <title>Natronogracilivirga saccharolytica gen. nov. sp. nov. a new anaerobic, haloalkiliphilic carbohydrate-fermenting bacterium from soda lake and proposing of Cyclonatronumiaceae fam. nov. in the phylum Balneolaeota.</title>
        <authorList>
            <person name="Zhilina T.N."/>
            <person name="Sorokin D.Y."/>
            <person name="Zavarzina D.G."/>
            <person name="Toshchakov S.V."/>
            <person name="Kublanov I.V."/>
        </authorList>
    </citation>
    <scope>NUCLEOTIDE SEQUENCE</scope>
    <source>
        <strain evidence="10">Z-1702</strain>
    </source>
</reference>
<dbReference type="RefSeq" id="WP_210509502.1">
    <property type="nucleotide sequence ID" value="NZ_JAFIDN010000001.1"/>
</dbReference>
<dbReference type="Proteomes" id="UP000673975">
    <property type="component" value="Unassembled WGS sequence"/>
</dbReference>
<dbReference type="AlphaFoldDB" id="A0A8J7RP15"/>
<comment type="subcellular location">
    <subcellularLocation>
        <location evidence="1">Cell outer membrane</location>
    </subcellularLocation>
</comment>
<evidence type="ECO:0000313" key="11">
    <source>
        <dbReference type="Proteomes" id="UP000673975"/>
    </source>
</evidence>
<evidence type="ECO:0000256" key="7">
    <source>
        <dbReference type="ARBA" id="ARBA00023237"/>
    </source>
</evidence>
<keyword evidence="6" id="KW-0472">Membrane</keyword>
<dbReference type="Pfam" id="PF02321">
    <property type="entry name" value="OEP"/>
    <property type="match status" value="2"/>
</dbReference>
<keyword evidence="7" id="KW-0998">Cell outer membrane</keyword>
<feature type="coiled-coil region" evidence="8">
    <location>
        <begin position="341"/>
        <end position="400"/>
    </location>
</feature>
<name>A0A8J7RP15_9BACT</name>
<evidence type="ECO:0000256" key="2">
    <source>
        <dbReference type="ARBA" id="ARBA00007613"/>
    </source>
</evidence>
<dbReference type="InterPro" id="IPR003423">
    <property type="entry name" value="OMP_efflux"/>
</dbReference>
<dbReference type="Gene3D" id="1.20.1600.10">
    <property type="entry name" value="Outer membrane efflux proteins (OEP)"/>
    <property type="match status" value="1"/>
</dbReference>